<name>A0AAN8JQF6_PATCE</name>
<keyword evidence="8" id="KW-1185">Reference proteome</keyword>
<evidence type="ECO:0000256" key="2">
    <source>
        <dbReference type="ARBA" id="ARBA00022525"/>
    </source>
</evidence>
<protein>
    <recommendedName>
        <fullName evidence="6">WxxW domain-containing protein</fullName>
    </recommendedName>
</protein>
<evidence type="ECO:0000259" key="6">
    <source>
        <dbReference type="Pfam" id="PF13330"/>
    </source>
</evidence>
<sequence>MEVFVIVVLALVACSPSAEANHCPMCNKWTPFFNRDKPTNLGDFELLILHKTENPGQICAAPELVNCRRLTGPPRREIISIAADHGLSCYNFLQPDGQCEDYKCRYCCNYRYPSCPRGYRWTRYYNRDSPTGTGDYETLSLINQENPYARVCTDPIAIDVRVTRTGFDYSTAGEVVCLVPELGFSCVDAQQPDGQCQDYKIRFCCPNNY</sequence>
<accession>A0AAN8JQF6</accession>
<comment type="caution">
    <text evidence="7">The sequence shown here is derived from an EMBL/GenBank/DDBJ whole genome shotgun (WGS) entry which is preliminary data.</text>
</comment>
<dbReference type="GO" id="GO:0005576">
    <property type="term" value="C:extracellular region"/>
    <property type="evidence" value="ECO:0007669"/>
    <property type="project" value="UniProtKB-SubCell"/>
</dbReference>
<evidence type="ECO:0000313" key="8">
    <source>
        <dbReference type="Proteomes" id="UP001347796"/>
    </source>
</evidence>
<keyword evidence="4" id="KW-0325">Glycoprotein</keyword>
<feature type="signal peptide" evidence="5">
    <location>
        <begin position="1"/>
        <end position="20"/>
    </location>
</feature>
<evidence type="ECO:0000256" key="3">
    <source>
        <dbReference type="ARBA" id="ARBA00022729"/>
    </source>
</evidence>
<evidence type="ECO:0000256" key="5">
    <source>
        <dbReference type="SAM" id="SignalP"/>
    </source>
</evidence>
<gene>
    <name evidence="7" type="ORF">SNE40_008690</name>
</gene>
<keyword evidence="3 5" id="KW-0732">Signal</keyword>
<feature type="domain" description="WxxW" evidence="6">
    <location>
        <begin position="29"/>
        <end position="108"/>
    </location>
</feature>
<evidence type="ECO:0000256" key="1">
    <source>
        <dbReference type="ARBA" id="ARBA00004613"/>
    </source>
</evidence>
<keyword evidence="2" id="KW-0964">Secreted</keyword>
<proteinExistence type="predicted"/>
<dbReference type="InterPro" id="IPR039675">
    <property type="entry name" value="CILP1/CILP2"/>
</dbReference>
<reference evidence="7 8" key="1">
    <citation type="submission" date="2024-01" db="EMBL/GenBank/DDBJ databases">
        <title>The genome of the rayed Mediterranean limpet Patella caerulea (Linnaeus, 1758).</title>
        <authorList>
            <person name="Anh-Thu Weber A."/>
            <person name="Halstead-Nussloch G."/>
        </authorList>
    </citation>
    <scope>NUCLEOTIDE SEQUENCE [LARGE SCALE GENOMIC DNA]</scope>
    <source>
        <strain evidence="7">AATW-2023a</strain>
        <tissue evidence="7">Whole specimen</tissue>
    </source>
</reference>
<organism evidence="7 8">
    <name type="scientific">Patella caerulea</name>
    <name type="common">Rayed Mediterranean limpet</name>
    <dbReference type="NCBI Taxonomy" id="87958"/>
    <lineage>
        <taxon>Eukaryota</taxon>
        <taxon>Metazoa</taxon>
        <taxon>Spiralia</taxon>
        <taxon>Lophotrochozoa</taxon>
        <taxon>Mollusca</taxon>
        <taxon>Gastropoda</taxon>
        <taxon>Patellogastropoda</taxon>
        <taxon>Patelloidea</taxon>
        <taxon>Patellidae</taxon>
        <taxon>Patella</taxon>
    </lineage>
</organism>
<feature type="domain" description="WxxW" evidence="6">
    <location>
        <begin position="121"/>
        <end position="205"/>
    </location>
</feature>
<dbReference type="Proteomes" id="UP001347796">
    <property type="component" value="Unassembled WGS sequence"/>
</dbReference>
<evidence type="ECO:0000313" key="7">
    <source>
        <dbReference type="EMBL" id="KAK6180685.1"/>
    </source>
</evidence>
<dbReference type="Pfam" id="PF13330">
    <property type="entry name" value="Mucin2_WxxW"/>
    <property type="match status" value="2"/>
</dbReference>
<dbReference type="AlphaFoldDB" id="A0AAN8JQF6"/>
<dbReference type="PANTHER" id="PTHR15031">
    <property type="entry name" value="CARTILAGE INTERMEDIATE LAYER PROTEIN CLIP"/>
    <property type="match status" value="1"/>
</dbReference>
<feature type="chain" id="PRO_5042901958" description="WxxW domain-containing protein" evidence="5">
    <location>
        <begin position="21"/>
        <end position="209"/>
    </location>
</feature>
<comment type="subcellular location">
    <subcellularLocation>
        <location evidence="1">Secreted</location>
    </subcellularLocation>
</comment>
<evidence type="ECO:0000256" key="4">
    <source>
        <dbReference type="ARBA" id="ARBA00023180"/>
    </source>
</evidence>
<dbReference type="InterPro" id="IPR025155">
    <property type="entry name" value="WxxW_domain"/>
</dbReference>
<dbReference type="EMBL" id="JAZGQO010000007">
    <property type="protein sequence ID" value="KAK6180685.1"/>
    <property type="molecule type" value="Genomic_DNA"/>
</dbReference>